<dbReference type="InterPro" id="IPR009695">
    <property type="entry name" value="Diacylglyc_glucosyltr_N"/>
</dbReference>
<organism evidence="7 8">
    <name type="scientific">Candidatus Thermoflexus japonica</name>
    <dbReference type="NCBI Taxonomy" id="2035417"/>
    <lineage>
        <taxon>Bacteria</taxon>
        <taxon>Bacillati</taxon>
        <taxon>Chloroflexota</taxon>
        <taxon>Thermoflexia</taxon>
        <taxon>Thermoflexales</taxon>
        <taxon>Thermoflexaceae</taxon>
        <taxon>Thermoflexus</taxon>
    </lineage>
</organism>
<dbReference type="SUPFAM" id="SSF53756">
    <property type="entry name" value="UDP-Glycosyltransferase/glycogen phosphorylase"/>
    <property type="match status" value="1"/>
</dbReference>
<comment type="caution">
    <text evidence="7">The sequence shown here is derived from an EMBL/GenBank/DDBJ whole genome shotgun (WGS) entry which is preliminary data.</text>
</comment>
<evidence type="ECO:0000313" key="8">
    <source>
        <dbReference type="Proteomes" id="UP000236642"/>
    </source>
</evidence>
<sequence>MQAQASRGDLPQGAGATDRPVTRVLLLMSDTGGGHRSVSEALAEGLRALYGEAVEPRIVDAFIQYAPFPLNRSPALYPYMVKPAIVPFYARAWHFANHPRRARQLVYLFWPWVRQRIAKLFAENPADVIVSVHPLFNDVTLRYWMKAPRRVPFVIVICDIGSIHALWCANADLVIAPHEGARRRAIACGVPPERVVVTGFPIRLRFREVRDRPKAFWREQLGWRPDLPTVLVMGGGEGMGKVFENARAVAEAGLPLQMAVVAGRNERLRRRLESVGWPVPTYIYGFVRTIPEMMAAADVIVTKAGPNTIAEALAVGRPMILTHYLPGQEEGNVDYVVNGGAGAYAPEPEQVREIVREWLSRPDLLEAFAARAAAMGYPDAALDAARLIGDIARRGKPGSS</sequence>
<dbReference type="InterPro" id="IPR050519">
    <property type="entry name" value="Glycosyltransf_28_UgtP"/>
</dbReference>
<evidence type="ECO:0000256" key="4">
    <source>
        <dbReference type="ARBA" id="ARBA00022679"/>
    </source>
</evidence>
<dbReference type="AlphaFoldDB" id="A0A2H5Y7M7"/>
<dbReference type="GO" id="GO:0016020">
    <property type="term" value="C:membrane"/>
    <property type="evidence" value="ECO:0007669"/>
    <property type="project" value="UniProtKB-SubCell"/>
</dbReference>
<dbReference type="Proteomes" id="UP000236642">
    <property type="component" value="Unassembled WGS sequence"/>
</dbReference>
<protein>
    <submittedName>
        <fullName evidence="7">Processive diacylglycerol beta-glucosyltransferase</fullName>
        <ecNumber evidence="7">2.4.1.315</ecNumber>
    </submittedName>
</protein>
<gene>
    <name evidence="7" type="primary">ugtP</name>
    <name evidence="7" type="ORF">HRbin22_01681</name>
</gene>
<reference evidence="8" key="1">
    <citation type="submission" date="2017-09" db="EMBL/GenBank/DDBJ databases">
        <title>Metaegenomics of thermophilic ammonia-oxidizing enrichment culture.</title>
        <authorList>
            <person name="Kato S."/>
            <person name="Suzuki K."/>
        </authorList>
    </citation>
    <scope>NUCLEOTIDE SEQUENCE [LARGE SCALE GENOMIC DNA]</scope>
</reference>
<keyword evidence="3 7" id="KW-0328">Glycosyltransferase</keyword>
<keyword evidence="4 7" id="KW-0808">Transferase</keyword>
<evidence type="ECO:0000259" key="6">
    <source>
        <dbReference type="Pfam" id="PF06925"/>
    </source>
</evidence>
<dbReference type="PANTHER" id="PTHR43025">
    <property type="entry name" value="MONOGALACTOSYLDIACYLGLYCEROL SYNTHASE"/>
    <property type="match status" value="1"/>
</dbReference>
<evidence type="ECO:0000256" key="1">
    <source>
        <dbReference type="ARBA" id="ARBA00004370"/>
    </source>
</evidence>
<dbReference type="GO" id="GO:0009247">
    <property type="term" value="P:glycolipid biosynthetic process"/>
    <property type="evidence" value="ECO:0007669"/>
    <property type="project" value="InterPro"/>
</dbReference>
<dbReference type="Gene3D" id="3.40.50.2000">
    <property type="entry name" value="Glycogen Phosphorylase B"/>
    <property type="match status" value="1"/>
</dbReference>
<dbReference type="GO" id="GO:0016758">
    <property type="term" value="F:hexosyltransferase activity"/>
    <property type="evidence" value="ECO:0007669"/>
    <property type="project" value="InterPro"/>
</dbReference>
<feature type="domain" description="Glycosyl transferase family 28 C-terminal" evidence="5">
    <location>
        <begin position="229"/>
        <end position="350"/>
    </location>
</feature>
<dbReference type="Pfam" id="PF06925">
    <property type="entry name" value="MGDG_synth"/>
    <property type="match status" value="1"/>
</dbReference>
<feature type="domain" description="Diacylglycerol glucosyltransferase N-terminal" evidence="6">
    <location>
        <begin position="35"/>
        <end position="202"/>
    </location>
</feature>
<comment type="similarity">
    <text evidence="2">Belongs to the glycosyltransferase 28 family.</text>
</comment>
<evidence type="ECO:0000313" key="7">
    <source>
        <dbReference type="EMBL" id="GBD09427.1"/>
    </source>
</evidence>
<dbReference type="EMBL" id="BEHY01000041">
    <property type="protein sequence ID" value="GBD09427.1"/>
    <property type="molecule type" value="Genomic_DNA"/>
</dbReference>
<dbReference type="Pfam" id="PF04101">
    <property type="entry name" value="Glyco_tran_28_C"/>
    <property type="match status" value="1"/>
</dbReference>
<proteinExistence type="inferred from homology"/>
<comment type="subcellular location">
    <subcellularLocation>
        <location evidence="1">Membrane</location>
    </subcellularLocation>
</comment>
<evidence type="ECO:0000259" key="5">
    <source>
        <dbReference type="Pfam" id="PF04101"/>
    </source>
</evidence>
<evidence type="ECO:0000256" key="2">
    <source>
        <dbReference type="ARBA" id="ARBA00006962"/>
    </source>
</evidence>
<name>A0A2H5Y7M7_9CHLR</name>
<accession>A0A2H5Y7M7</accession>
<evidence type="ECO:0000256" key="3">
    <source>
        <dbReference type="ARBA" id="ARBA00022676"/>
    </source>
</evidence>
<dbReference type="PANTHER" id="PTHR43025:SF3">
    <property type="entry name" value="MONOGALACTOSYLDIACYLGLYCEROL SYNTHASE 1, CHLOROPLASTIC"/>
    <property type="match status" value="1"/>
</dbReference>
<dbReference type="InterPro" id="IPR007235">
    <property type="entry name" value="Glyco_trans_28_C"/>
</dbReference>
<dbReference type="EC" id="2.4.1.315" evidence="7"/>